<dbReference type="InterPro" id="IPR008719">
    <property type="entry name" value="N2O_reductase_NosL"/>
</dbReference>
<comment type="caution">
    <text evidence="2">The sequence shown here is derived from an EMBL/GenBank/DDBJ whole genome shotgun (WGS) entry which is preliminary data.</text>
</comment>
<sequence length="140" mass="15852">MRLCKLMLIFSLIVLQQMGCTKNEPVTPELGHEKCAHCVMAITDPKFHAQILTQKGRRVYFDSLECLRSYLKENQISLHLGWVALFDIPGKMVSVQEATYVQSEEIRSPMGGGLAAFSDLQNARSFLEKHKGKIIENILE</sequence>
<dbReference type="RefSeq" id="WP_100715442.1">
    <property type="nucleotide sequence ID" value="NZ_NPDY01000032.1"/>
</dbReference>
<proteinExistence type="predicted"/>
<name>A0A2M9ZKF6_9LEPT</name>
<evidence type="ECO:0000313" key="1">
    <source>
        <dbReference type="EMBL" id="PJZ68138.1"/>
    </source>
</evidence>
<dbReference type="OrthoDB" id="9792749at2"/>
<dbReference type="EMBL" id="NPDZ01000009">
    <property type="protein sequence ID" value="PJZ72556.1"/>
    <property type="molecule type" value="Genomic_DNA"/>
</dbReference>
<evidence type="ECO:0000313" key="2">
    <source>
        <dbReference type="EMBL" id="PJZ72556.1"/>
    </source>
</evidence>
<reference evidence="3 4" key="1">
    <citation type="submission" date="2017-07" db="EMBL/GenBank/DDBJ databases">
        <title>Leptospira spp. isolated from tropical soils.</title>
        <authorList>
            <person name="Thibeaux R."/>
            <person name="Iraola G."/>
            <person name="Ferres I."/>
            <person name="Bierque E."/>
            <person name="Girault D."/>
            <person name="Soupe-Gilbert M.-E."/>
            <person name="Picardeau M."/>
            <person name="Goarant C."/>
        </authorList>
    </citation>
    <scope>NUCLEOTIDE SEQUENCE [LARGE SCALE GENOMIC DNA]</scope>
    <source>
        <strain evidence="2 4">FH1-B-B1</strain>
        <strain evidence="1 3">FH1-B-C1</strain>
    </source>
</reference>
<dbReference type="EMBL" id="NPDY01000032">
    <property type="protein sequence ID" value="PJZ68138.1"/>
    <property type="molecule type" value="Genomic_DNA"/>
</dbReference>
<dbReference type="PANTHER" id="PTHR41247">
    <property type="entry name" value="HTH-TYPE TRANSCRIPTIONAL REPRESSOR YCNK"/>
    <property type="match status" value="1"/>
</dbReference>
<dbReference type="SUPFAM" id="SSF160387">
    <property type="entry name" value="NosL/MerB-like"/>
    <property type="match status" value="1"/>
</dbReference>
<accession>A0A2M9ZKF6</accession>
<dbReference type="PANTHER" id="PTHR41247:SF1">
    <property type="entry name" value="HTH-TYPE TRANSCRIPTIONAL REPRESSOR YCNK"/>
    <property type="match status" value="1"/>
</dbReference>
<dbReference type="Pfam" id="PF05573">
    <property type="entry name" value="NosL"/>
    <property type="match status" value="1"/>
</dbReference>
<protein>
    <submittedName>
        <fullName evidence="2">Accessory protein NosL</fullName>
    </submittedName>
</protein>
<evidence type="ECO:0000313" key="4">
    <source>
        <dbReference type="Proteomes" id="UP000231990"/>
    </source>
</evidence>
<organism evidence="2 4">
    <name type="scientific">Leptospira perolatii</name>
    <dbReference type="NCBI Taxonomy" id="2023191"/>
    <lineage>
        <taxon>Bacteria</taxon>
        <taxon>Pseudomonadati</taxon>
        <taxon>Spirochaetota</taxon>
        <taxon>Spirochaetia</taxon>
        <taxon>Leptospirales</taxon>
        <taxon>Leptospiraceae</taxon>
        <taxon>Leptospira</taxon>
    </lineage>
</organism>
<dbReference type="AlphaFoldDB" id="A0A2M9ZKF6"/>
<dbReference type="Proteomes" id="UP000231990">
    <property type="component" value="Unassembled WGS sequence"/>
</dbReference>
<keyword evidence="3" id="KW-1185">Reference proteome</keyword>
<gene>
    <name evidence="1" type="ORF">CH360_17725</name>
    <name evidence="2" type="ORF">CH373_14205</name>
</gene>
<dbReference type="Proteomes" id="UP000231962">
    <property type="component" value="Unassembled WGS sequence"/>
</dbReference>
<evidence type="ECO:0000313" key="3">
    <source>
        <dbReference type="Proteomes" id="UP000231962"/>
    </source>
</evidence>